<accession>A0A8T3BY13</accession>
<evidence type="ECO:0000313" key="4">
    <source>
        <dbReference type="Proteomes" id="UP000829196"/>
    </source>
</evidence>
<feature type="chain" id="PRO_5035844695" evidence="2">
    <location>
        <begin position="23"/>
        <end position="78"/>
    </location>
</feature>
<organism evidence="3 4">
    <name type="scientific">Dendrobium nobile</name>
    <name type="common">Orchid</name>
    <dbReference type="NCBI Taxonomy" id="94219"/>
    <lineage>
        <taxon>Eukaryota</taxon>
        <taxon>Viridiplantae</taxon>
        <taxon>Streptophyta</taxon>
        <taxon>Embryophyta</taxon>
        <taxon>Tracheophyta</taxon>
        <taxon>Spermatophyta</taxon>
        <taxon>Magnoliopsida</taxon>
        <taxon>Liliopsida</taxon>
        <taxon>Asparagales</taxon>
        <taxon>Orchidaceae</taxon>
        <taxon>Epidendroideae</taxon>
        <taxon>Malaxideae</taxon>
        <taxon>Dendrobiinae</taxon>
        <taxon>Dendrobium</taxon>
    </lineage>
</organism>
<reference evidence="3" key="1">
    <citation type="journal article" date="2022" name="Front. Genet.">
        <title>Chromosome-Scale Assembly of the Dendrobium nobile Genome Provides Insights Into the Molecular Mechanism of the Biosynthesis of the Medicinal Active Ingredient of Dendrobium.</title>
        <authorList>
            <person name="Xu Q."/>
            <person name="Niu S.-C."/>
            <person name="Li K.-L."/>
            <person name="Zheng P.-J."/>
            <person name="Zhang X.-J."/>
            <person name="Jia Y."/>
            <person name="Liu Y."/>
            <person name="Niu Y.-X."/>
            <person name="Yu L.-H."/>
            <person name="Chen D.-F."/>
            <person name="Zhang G.-Q."/>
        </authorList>
    </citation>
    <scope>NUCLEOTIDE SEQUENCE</scope>
    <source>
        <tissue evidence="3">Leaf</tissue>
    </source>
</reference>
<gene>
    <name evidence="3" type="ORF">KFK09_005290</name>
</gene>
<dbReference type="PANTHER" id="PTHR34467">
    <property type="entry name" value="TRANSMEMBRANE PROTEIN"/>
    <property type="match status" value="1"/>
</dbReference>
<protein>
    <submittedName>
        <fullName evidence="3">Uncharacterized protein</fullName>
    </submittedName>
</protein>
<dbReference type="PANTHER" id="PTHR34467:SF1">
    <property type="entry name" value="OS05G0542300 PROTEIN"/>
    <property type="match status" value="1"/>
</dbReference>
<keyword evidence="4" id="KW-1185">Reference proteome</keyword>
<sequence length="78" mass="8581">MSRLAASLIILFFLVFVSFSSGHVESTKSEGGVEHIYQVNKVHGRKFLLVMNDYDYGKANPRHDPPPKGKPGPGAKNP</sequence>
<evidence type="ECO:0000256" key="2">
    <source>
        <dbReference type="SAM" id="SignalP"/>
    </source>
</evidence>
<dbReference type="EMBL" id="JAGYWB010000005">
    <property type="protein sequence ID" value="KAI0522901.1"/>
    <property type="molecule type" value="Genomic_DNA"/>
</dbReference>
<dbReference type="Proteomes" id="UP000829196">
    <property type="component" value="Unassembled WGS sequence"/>
</dbReference>
<dbReference type="AlphaFoldDB" id="A0A8T3BY13"/>
<evidence type="ECO:0000313" key="3">
    <source>
        <dbReference type="EMBL" id="KAI0522901.1"/>
    </source>
</evidence>
<feature type="region of interest" description="Disordered" evidence="1">
    <location>
        <begin position="58"/>
        <end position="78"/>
    </location>
</feature>
<name>A0A8T3BY13_DENNO</name>
<keyword evidence="2" id="KW-0732">Signal</keyword>
<proteinExistence type="predicted"/>
<comment type="caution">
    <text evidence="3">The sequence shown here is derived from an EMBL/GenBank/DDBJ whole genome shotgun (WGS) entry which is preliminary data.</text>
</comment>
<evidence type="ECO:0000256" key="1">
    <source>
        <dbReference type="SAM" id="MobiDB-lite"/>
    </source>
</evidence>
<feature type="signal peptide" evidence="2">
    <location>
        <begin position="1"/>
        <end position="22"/>
    </location>
</feature>
<dbReference type="OrthoDB" id="10374814at2759"/>